<protein>
    <recommendedName>
        <fullName evidence="2">SH3b domain-containing protein</fullName>
    </recommendedName>
</protein>
<dbReference type="RefSeq" id="WP_168532553.1">
    <property type="nucleotide sequence ID" value="NZ_JBHSKH010000071.1"/>
</dbReference>
<feature type="signal peptide" evidence="1">
    <location>
        <begin position="1"/>
        <end position="29"/>
    </location>
</feature>
<gene>
    <name evidence="3" type="ORF">ACFQ5X_32935</name>
</gene>
<organism evidence="3 4">
    <name type="scientific">Streptomyces kaempferi</name>
    <dbReference type="NCBI Taxonomy" id="333725"/>
    <lineage>
        <taxon>Bacteria</taxon>
        <taxon>Bacillati</taxon>
        <taxon>Actinomycetota</taxon>
        <taxon>Actinomycetes</taxon>
        <taxon>Kitasatosporales</taxon>
        <taxon>Streptomycetaceae</taxon>
        <taxon>Streptomyces</taxon>
    </lineage>
</organism>
<sequence>MPTRRLTARAAVAGAALALGLLMAPAASAARAEHTRTVASDTYTVTARTDTSVYAGPSTSYPRRGSLRAGHTYPADCWLMGDVVAGNGGTSGVWIHVLGDKDTGAGFVNVVFLQGDDHAGLPASARC</sequence>
<name>A0ABW3XP13_9ACTN</name>
<evidence type="ECO:0000256" key="1">
    <source>
        <dbReference type="SAM" id="SignalP"/>
    </source>
</evidence>
<feature type="domain" description="SH3b" evidence="2">
    <location>
        <begin position="40"/>
        <end position="117"/>
    </location>
</feature>
<proteinExistence type="predicted"/>
<dbReference type="Proteomes" id="UP001597058">
    <property type="component" value="Unassembled WGS sequence"/>
</dbReference>
<evidence type="ECO:0000313" key="3">
    <source>
        <dbReference type="EMBL" id="MFD1310631.1"/>
    </source>
</evidence>
<evidence type="ECO:0000259" key="2">
    <source>
        <dbReference type="PROSITE" id="PS51781"/>
    </source>
</evidence>
<reference evidence="4" key="1">
    <citation type="journal article" date="2019" name="Int. J. Syst. Evol. Microbiol.">
        <title>The Global Catalogue of Microorganisms (GCM) 10K type strain sequencing project: providing services to taxonomists for standard genome sequencing and annotation.</title>
        <authorList>
            <consortium name="The Broad Institute Genomics Platform"/>
            <consortium name="The Broad Institute Genome Sequencing Center for Infectious Disease"/>
            <person name="Wu L."/>
            <person name="Ma J."/>
        </authorList>
    </citation>
    <scope>NUCLEOTIDE SEQUENCE [LARGE SCALE GENOMIC DNA]</scope>
    <source>
        <strain evidence="4">CGMCC 4.7020</strain>
    </source>
</reference>
<evidence type="ECO:0000313" key="4">
    <source>
        <dbReference type="Proteomes" id="UP001597058"/>
    </source>
</evidence>
<accession>A0ABW3XP13</accession>
<keyword evidence="1" id="KW-0732">Signal</keyword>
<dbReference type="EMBL" id="JBHTMM010000057">
    <property type="protein sequence ID" value="MFD1310631.1"/>
    <property type="molecule type" value="Genomic_DNA"/>
</dbReference>
<feature type="chain" id="PRO_5045064351" description="SH3b domain-containing protein" evidence="1">
    <location>
        <begin position="30"/>
        <end position="127"/>
    </location>
</feature>
<comment type="caution">
    <text evidence="3">The sequence shown here is derived from an EMBL/GenBank/DDBJ whole genome shotgun (WGS) entry which is preliminary data.</text>
</comment>
<dbReference type="InterPro" id="IPR003646">
    <property type="entry name" value="SH3-like_bac-type"/>
</dbReference>
<keyword evidence="4" id="KW-1185">Reference proteome</keyword>
<dbReference type="PROSITE" id="PS51781">
    <property type="entry name" value="SH3B"/>
    <property type="match status" value="1"/>
</dbReference>